<dbReference type="Pfam" id="PF00534">
    <property type="entry name" value="Glycos_transf_1"/>
    <property type="match status" value="1"/>
</dbReference>
<proteinExistence type="predicted"/>
<dbReference type="Pfam" id="PF13439">
    <property type="entry name" value="Glyco_transf_4"/>
    <property type="match status" value="1"/>
</dbReference>
<dbReference type="GO" id="GO:0016757">
    <property type="term" value="F:glycosyltransferase activity"/>
    <property type="evidence" value="ECO:0007669"/>
    <property type="project" value="InterPro"/>
</dbReference>
<dbReference type="AlphaFoldDB" id="A0A9D8KE42"/>
<evidence type="ECO:0000259" key="1">
    <source>
        <dbReference type="Pfam" id="PF00534"/>
    </source>
</evidence>
<dbReference type="EMBL" id="JAFGIX010000046">
    <property type="protein sequence ID" value="MBN1573276.1"/>
    <property type="molecule type" value="Genomic_DNA"/>
</dbReference>
<reference evidence="3" key="1">
    <citation type="journal article" date="2021" name="Environ. Microbiol.">
        <title>Genomic characterization of three novel Desulfobacterota classes expand the metabolic and phylogenetic diversity of the phylum.</title>
        <authorList>
            <person name="Murphy C.L."/>
            <person name="Biggerstaff J."/>
            <person name="Eichhorn A."/>
            <person name="Ewing E."/>
            <person name="Shahan R."/>
            <person name="Soriano D."/>
            <person name="Stewart S."/>
            <person name="VanMol K."/>
            <person name="Walker R."/>
            <person name="Walters P."/>
            <person name="Elshahed M.S."/>
            <person name="Youssef N.H."/>
        </authorList>
    </citation>
    <scope>NUCLEOTIDE SEQUENCE</scope>
    <source>
        <strain evidence="3">Zod_Metabat.24</strain>
    </source>
</reference>
<dbReference type="InterPro" id="IPR028098">
    <property type="entry name" value="Glyco_trans_4-like_N"/>
</dbReference>
<dbReference type="PANTHER" id="PTHR45947">
    <property type="entry name" value="SULFOQUINOVOSYL TRANSFERASE SQD2"/>
    <property type="match status" value="1"/>
</dbReference>
<dbReference type="CDD" id="cd03801">
    <property type="entry name" value="GT4_PimA-like"/>
    <property type="match status" value="1"/>
</dbReference>
<gene>
    <name evidence="3" type="ORF">JW984_08795</name>
</gene>
<reference evidence="3" key="2">
    <citation type="submission" date="2021-01" db="EMBL/GenBank/DDBJ databases">
        <authorList>
            <person name="Hahn C.R."/>
            <person name="Youssef N.H."/>
            <person name="Elshahed M."/>
        </authorList>
    </citation>
    <scope>NUCLEOTIDE SEQUENCE</scope>
    <source>
        <strain evidence="3">Zod_Metabat.24</strain>
    </source>
</reference>
<organism evidence="3 4">
    <name type="scientific">Candidatus Zymogenus saltonus</name>
    <dbReference type="NCBI Taxonomy" id="2844893"/>
    <lineage>
        <taxon>Bacteria</taxon>
        <taxon>Deltaproteobacteria</taxon>
        <taxon>Candidatus Zymogenia</taxon>
        <taxon>Candidatus Zymogeniales</taxon>
        <taxon>Candidatus Zymogenaceae</taxon>
        <taxon>Candidatus Zymogenus</taxon>
    </lineage>
</organism>
<dbReference type="Proteomes" id="UP000809273">
    <property type="component" value="Unassembled WGS sequence"/>
</dbReference>
<dbReference type="PANTHER" id="PTHR45947:SF14">
    <property type="entry name" value="SLL1723 PROTEIN"/>
    <property type="match status" value="1"/>
</dbReference>
<dbReference type="Gene3D" id="3.40.50.2000">
    <property type="entry name" value="Glycogen Phosphorylase B"/>
    <property type="match status" value="2"/>
</dbReference>
<dbReference type="InterPro" id="IPR001296">
    <property type="entry name" value="Glyco_trans_1"/>
</dbReference>
<comment type="caution">
    <text evidence="3">The sequence shown here is derived from an EMBL/GenBank/DDBJ whole genome shotgun (WGS) entry which is preliminary data.</text>
</comment>
<accession>A0A9D8KE42</accession>
<evidence type="ECO:0000313" key="4">
    <source>
        <dbReference type="Proteomes" id="UP000809273"/>
    </source>
</evidence>
<name>A0A9D8KE42_9DELT</name>
<dbReference type="SUPFAM" id="SSF53756">
    <property type="entry name" value="UDP-Glycosyltransferase/glycogen phosphorylase"/>
    <property type="match status" value="1"/>
</dbReference>
<feature type="domain" description="Glycosyltransferase subfamily 4-like N-terminal" evidence="2">
    <location>
        <begin position="72"/>
        <end position="190"/>
    </location>
</feature>
<evidence type="ECO:0000313" key="3">
    <source>
        <dbReference type="EMBL" id="MBN1573276.1"/>
    </source>
</evidence>
<evidence type="ECO:0000259" key="2">
    <source>
        <dbReference type="Pfam" id="PF13439"/>
    </source>
</evidence>
<sequence>MKVAYILEGIKPGWLTYEMDALRNIGVEIDINPNNPAVYNDFSPYAGPKKRSLGRDILNLTGRFFGGPFVIRPHFGRMRRYAGWRIAISTIAMARGIKERNAVIIHAHFATGPAASAMVVSELTGIPFAFTGHGYDLYREPIDWGFQAEKCRRAAFVRCISEFNRRHLMGKTGLDGGNFHVVPCGVDTERFRPDGGADSTPDGDRIILTVAALVPPKGIPFLLKACSSDKVKRLNRKLVIVGDGPMRDLLTREASRLNIDVEFAGEVKNSEIMEYYRRADLFVLPCITAPDGHHDGIPVAMMEAMAAGVPVISTNISGIPELVDNEKSGILVGEKDTKALAEAIERLLTDGDLRRRFSVEGRKRVVEKFNIVDVAGRLKNLFMKHSVRGA</sequence>
<feature type="domain" description="Glycosyl transferase family 1" evidence="1">
    <location>
        <begin position="201"/>
        <end position="364"/>
    </location>
</feature>
<dbReference type="InterPro" id="IPR050194">
    <property type="entry name" value="Glycosyltransferase_grp1"/>
</dbReference>
<protein>
    <submittedName>
        <fullName evidence="3">Glycosyltransferase family 4 protein</fullName>
    </submittedName>
</protein>